<feature type="region of interest" description="Disordered" evidence="1">
    <location>
        <begin position="1"/>
        <end position="119"/>
    </location>
</feature>
<accession>A0ABD3HRA4</accession>
<feature type="compositionally biased region" description="Acidic residues" evidence="1">
    <location>
        <begin position="109"/>
        <end position="119"/>
    </location>
</feature>
<evidence type="ECO:0000313" key="3">
    <source>
        <dbReference type="Proteomes" id="UP001633002"/>
    </source>
</evidence>
<feature type="compositionally biased region" description="Acidic residues" evidence="1">
    <location>
        <begin position="10"/>
        <end position="25"/>
    </location>
</feature>
<dbReference type="EMBL" id="JBJQOH010000003">
    <property type="protein sequence ID" value="KAL3693968.1"/>
    <property type="molecule type" value="Genomic_DNA"/>
</dbReference>
<keyword evidence="3" id="KW-1185">Reference proteome</keyword>
<proteinExistence type="predicted"/>
<name>A0ABD3HRA4_9MARC</name>
<sequence length="119" mass="12801">MSIFGLRSLDEEEIGAAHDEDEEDDRQLNLENLDDPEANLWRQLEEEQEEGADGAEEGADEAEEGADEAEEGADGAEEGADGAKSPVGAPTAEHIPEDNGEDEHGVNNDLEEDEVLPSQ</sequence>
<comment type="caution">
    <text evidence="2">The sequence shown here is derived from an EMBL/GenBank/DDBJ whole genome shotgun (WGS) entry which is preliminary data.</text>
</comment>
<reference evidence="2 3" key="1">
    <citation type="submission" date="2024-09" db="EMBL/GenBank/DDBJ databases">
        <title>Chromosome-scale assembly of Riccia sorocarpa.</title>
        <authorList>
            <person name="Paukszto L."/>
        </authorList>
    </citation>
    <scope>NUCLEOTIDE SEQUENCE [LARGE SCALE GENOMIC DNA]</scope>
    <source>
        <strain evidence="2">LP-2024</strain>
        <tissue evidence="2">Aerial parts of the thallus</tissue>
    </source>
</reference>
<evidence type="ECO:0000256" key="1">
    <source>
        <dbReference type="SAM" id="MobiDB-lite"/>
    </source>
</evidence>
<gene>
    <name evidence="2" type="ORF">R1sor_007619</name>
</gene>
<dbReference type="Proteomes" id="UP001633002">
    <property type="component" value="Unassembled WGS sequence"/>
</dbReference>
<dbReference type="AlphaFoldDB" id="A0ABD3HRA4"/>
<protein>
    <submittedName>
        <fullName evidence="2">Uncharacterized protein</fullName>
    </submittedName>
</protein>
<feature type="compositionally biased region" description="Acidic residues" evidence="1">
    <location>
        <begin position="46"/>
        <end position="80"/>
    </location>
</feature>
<evidence type="ECO:0000313" key="2">
    <source>
        <dbReference type="EMBL" id="KAL3693968.1"/>
    </source>
</evidence>
<organism evidence="2 3">
    <name type="scientific">Riccia sorocarpa</name>
    <dbReference type="NCBI Taxonomy" id="122646"/>
    <lineage>
        <taxon>Eukaryota</taxon>
        <taxon>Viridiplantae</taxon>
        <taxon>Streptophyta</taxon>
        <taxon>Embryophyta</taxon>
        <taxon>Marchantiophyta</taxon>
        <taxon>Marchantiopsida</taxon>
        <taxon>Marchantiidae</taxon>
        <taxon>Marchantiales</taxon>
        <taxon>Ricciaceae</taxon>
        <taxon>Riccia</taxon>
    </lineage>
</organism>
<feature type="compositionally biased region" description="Basic and acidic residues" evidence="1">
    <location>
        <begin position="94"/>
        <end position="106"/>
    </location>
</feature>